<dbReference type="GO" id="GO:0005886">
    <property type="term" value="C:plasma membrane"/>
    <property type="evidence" value="ECO:0007669"/>
    <property type="project" value="UniProtKB-SubCell"/>
</dbReference>
<comment type="similarity">
    <text evidence="7">Belongs to the binding-protein-dependent transport system permease family.</text>
</comment>
<accession>A0A5C8E7A8</accession>
<dbReference type="PROSITE" id="PS50928">
    <property type="entry name" value="ABC_TM1"/>
    <property type="match status" value="1"/>
</dbReference>
<evidence type="ECO:0000256" key="5">
    <source>
        <dbReference type="ARBA" id="ARBA00022989"/>
    </source>
</evidence>
<evidence type="ECO:0000259" key="8">
    <source>
        <dbReference type="PROSITE" id="PS50928"/>
    </source>
</evidence>
<dbReference type="InterPro" id="IPR035906">
    <property type="entry name" value="MetI-like_sf"/>
</dbReference>
<name>A0A5C8E7A8_9SPIR</name>
<comment type="caution">
    <text evidence="9">The sequence shown here is derived from an EMBL/GenBank/DDBJ whole genome shotgun (WGS) entry which is preliminary data.</text>
</comment>
<evidence type="ECO:0000256" key="3">
    <source>
        <dbReference type="ARBA" id="ARBA00022475"/>
    </source>
</evidence>
<dbReference type="PANTHER" id="PTHR30193:SF37">
    <property type="entry name" value="INNER MEMBRANE ABC TRANSPORTER PERMEASE PROTEIN YCJO"/>
    <property type="match status" value="1"/>
</dbReference>
<feature type="transmembrane region" description="Helical" evidence="7">
    <location>
        <begin position="78"/>
        <end position="99"/>
    </location>
</feature>
<protein>
    <submittedName>
        <fullName evidence="9">Sugar ABC transporter permease</fullName>
    </submittedName>
</protein>
<organism evidence="9 10">
    <name type="scientific">Brachyspira aalborgi</name>
    <dbReference type="NCBI Taxonomy" id="29522"/>
    <lineage>
        <taxon>Bacteria</taxon>
        <taxon>Pseudomonadati</taxon>
        <taxon>Spirochaetota</taxon>
        <taxon>Spirochaetia</taxon>
        <taxon>Brachyspirales</taxon>
        <taxon>Brachyspiraceae</taxon>
        <taxon>Brachyspira</taxon>
    </lineage>
</organism>
<dbReference type="Gene3D" id="1.10.3720.10">
    <property type="entry name" value="MetI-like"/>
    <property type="match status" value="1"/>
</dbReference>
<evidence type="ECO:0000313" key="10">
    <source>
        <dbReference type="Proteomes" id="UP000324707"/>
    </source>
</evidence>
<dbReference type="PANTHER" id="PTHR30193">
    <property type="entry name" value="ABC TRANSPORTER PERMEASE PROTEIN"/>
    <property type="match status" value="1"/>
</dbReference>
<keyword evidence="4 7" id="KW-0812">Transmembrane</keyword>
<dbReference type="Pfam" id="PF00528">
    <property type="entry name" value="BPD_transp_1"/>
    <property type="match status" value="1"/>
</dbReference>
<proteinExistence type="inferred from homology"/>
<feature type="transmembrane region" description="Helical" evidence="7">
    <location>
        <begin position="266"/>
        <end position="288"/>
    </location>
</feature>
<dbReference type="Proteomes" id="UP000324707">
    <property type="component" value="Unassembled WGS sequence"/>
</dbReference>
<gene>
    <name evidence="9" type="ORF">EPJ69_04700</name>
</gene>
<keyword evidence="2 7" id="KW-0813">Transport</keyword>
<evidence type="ECO:0000256" key="2">
    <source>
        <dbReference type="ARBA" id="ARBA00022448"/>
    </source>
</evidence>
<comment type="subcellular location">
    <subcellularLocation>
        <location evidence="1 7">Cell membrane</location>
        <topology evidence="1 7">Multi-pass membrane protein</topology>
    </subcellularLocation>
</comment>
<keyword evidence="6 7" id="KW-0472">Membrane</keyword>
<keyword evidence="5 7" id="KW-1133">Transmembrane helix</keyword>
<dbReference type="InterPro" id="IPR051393">
    <property type="entry name" value="ABC_transporter_permease"/>
</dbReference>
<feature type="transmembrane region" description="Helical" evidence="7">
    <location>
        <begin position="12"/>
        <end position="36"/>
    </location>
</feature>
<dbReference type="SUPFAM" id="SSF161098">
    <property type="entry name" value="MetI-like"/>
    <property type="match status" value="1"/>
</dbReference>
<dbReference type="GO" id="GO:0055085">
    <property type="term" value="P:transmembrane transport"/>
    <property type="evidence" value="ECO:0007669"/>
    <property type="project" value="InterPro"/>
</dbReference>
<keyword evidence="3" id="KW-1003">Cell membrane</keyword>
<dbReference type="AlphaFoldDB" id="A0A5C8E7A8"/>
<dbReference type="InterPro" id="IPR000515">
    <property type="entry name" value="MetI-like"/>
</dbReference>
<evidence type="ECO:0000313" key="9">
    <source>
        <dbReference type="EMBL" id="TXJ33433.1"/>
    </source>
</evidence>
<dbReference type="RefSeq" id="WP_147736395.1">
    <property type="nucleotide sequence ID" value="NZ_SAXX01000012.1"/>
</dbReference>
<dbReference type="EMBL" id="SAXX01000012">
    <property type="protein sequence ID" value="TXJ33433.1"/>
    <property type="molecule type" value="Genomic_DNA"/>
</dbReference>
<evidence type="ECO:0000256" key="6">
    <source>
        <dbReference type="ARBA" id="ARBA00023136"/>
    </source>
</evidence>
<feature type="transmembrane region" description="Helical" evidence="7">
    <location>
        <begin position="111"/>
        <end position="130"/>
    </location>
</feature>
<evidence type="ECO:0000256" key="1">
    <source>
        <dbReference type="ARBA" id="ARBA00004651"/>
    </source>
</evidence>
<feature type="transmembrane region" description="Helical" evidence="7">
    <location>
        <begin position="162"/>
        <end position="185"/>
    </location>
</feature>
<sequence length="296" mass="33810">MFLKFKKRNNEISFVSILFLFPSFLIISLFIFYPIVDSFLLSLYSWNGMDPVKTFIGFNNWKNLIFDLRFWGSLKNNIIILVLSIMIQIPMGIFLALALDYVGKKFNFLRSIYYLPMLISSVAIGFLFRYAYDPQFGIVAGILNIFKITVPIDILGNPKYSIFAIIGVICWQFIPFYFILFVAAISSVPVELYEAAKIDGAKYREYAIKIVIPYISGTIKSGIILSMVGSLKYFDLIYVMTEGGPNGATELMATYMYKNSFVTQRLGYGATIAFAMLIIISIISFFTFKKLNIEEK</sequence>
<dbReference type="CDD" id="cd06261">
    <property type="entry name" value="TM_PBP2"/>
    <property type="match status" value="1"/>
</dbReference>
<feature type="domain" description="ABC transmembrane type-1" evidence="8">
    <location>
        <begin position="74"/>
        <end position="289"/>
    </location>
</feature>
<evidence type="ECO:0000256" key="7">
    <source>
        <dbReference type="RuleBase" id="RU363032"/>
    </source>
</evidence>
<evidence type="ECO:0000256" key="4">
    <source>
        <dbReference type="ARBA" id="ARBA00022692"/>
    </source>
</evidence>
<reference evidence="9 10" key="1">
    <citation type="journal article" date="1992" name="Lakartidningen">
        <title>[Penicillin V and not amoxicillin is the first choice preparation in acute otitis].</title>
        <authorList>
            <person name="Kamme C."/>
            <person name="Lundgren K."/>
            <person name="Prellner K."/>
        </authorList>
    </citation>
    <scope>NUCLEOTIDE SEQUENCE [LARGE SCALE GENOMIC DNA]</scope>
    <source>
        <strain evidence="9 10">PC5538III-lc</strain>
    </source>
</reference>